<feature type="region of interest" description="Disordered" evidence="1">
    <location>
        <begin position="1"/>
        <end position="22"/>
    </location>
</feature>
<keyword evidence="3" id="KW-1185">Reference proteome</keyword>
<dbReference type="RefSeq" id="WP_126704703.1">
    <property type="nucleotide sequence ID" value="NZ_CP034593.1"/>
</dbReference>
<dbReference type="Proteomes" id="UP000280344">
    <property type="component" value="Chromosome"/>
</dbReference>
<evidence type="ECO:0000256" key="1">
    <source>
        <dbReference type="SAM" id="MobiDB-lite"/>
    </source>
</evidence>
<feature type="compositionally biased region" description="Basic and acidic residues" evidence="1">
    <location>
        <begin position="11"/>
        <end position="22"/>
    </location>
</feature>
<protein>
    <submittedName>
        <fullName evidence="2">Uncharacterized protein</fullName>
    </submittedName>
</protein>
<name>A0A3S9PZY7_9ACTO</name>
<dbReference type="EMBL" id="CP034593">
    <property type="protein sequence ID" value="AZQ77901.1"/>
    <property type="molecule type" value="Genomic_DNA"/>
</dbReference>
<proteinExistence type="predicted"/>
<reference evidence="2 3" key="1">
    <citation type="submission" date="2018-12" db="EMBL/GenBank/DDBJ databases">
        <title>Complete genome sequence of Flaviflexus sp. H23T48.</title>
        <authorList>
            <person name="Bae J.-W."/>
            <person name="Lee J.-Y."/>
        </authorList>
    </citation>
    <scope>NUCLEOTIDE SEQUENCE [LARGE SCALE GENOMIC DNA]</scope>
    <source>
        <strain evidence="2 3">H23T48</strain>
    </source>
</reference>
<organism evidence="2 3">
    <name type="scientific">Flaviflexus ciconiae</name>
    <dbReference type="NCBI Taxonomy" id="2496867"/>
    <lineage>
        <taxon>Bacteria</taxon>
        <taxon>Bacillati</taxon>
        <taxon>Actinomycetota</taxon>
        <taxon>Actinomycetes</taxon>
        <taxon>Actinomycetales</taxon>
        <taxon>Actinomycetaceae</taxon>
        <taxon>Flaviflexus</taxon>
    </lineage>
</organism>
<evidence type="ECO:0000313" key="2">
    <source>
        <dbReference type="EMBL" id="AZQ77901.1"/>
    </source>
</evidence>
<dbReference type="OrthoDB" id="4879847at2"/>
<dbReference type="KEGG" id="flh:EJ997_11705"/>
<evidence type="ECO:0000313" key="3">
    <source>
        <dbReference type="Proteomes" id="UP000280344"/>
    </source>
</evidence>
<gene>
    <name evidence="2" type="ORF">EJ997_11705</name>
</gene>
<accession>A0A3S9PZY7</accession>
<sequence>MLDENPPSEQDAQRRSENSEEKTAMIVTSPNGAKVGIAPLGTGCRNYSPGHSIHSIHARLGGQSRDWVQARVLIVEGNYIEFVTETGTWRRWNHNASLLRRIAEVPELLPGVKAEWSERYYLLKVEVDGVGYLLSLAESDEKACMTW</sequence>
<dbReference type="AlphaFoldDB" id="A0A3S9PZY7"/>